<dbReference type="SUPFAM" id="SSF103473">
    <property type="entry name" value="MFS general substrate transporter"/>
    <property type="match status" value="1"/>
</dbReference>
<reference evidence="11 12" key="1">
    <citation type="journal article" date="2011" name="Stand. Genomic Sci.">
        <title>Complete genome sequence of Rhodospirillum rubrum type strain (S1).</title>
        <authorList>
            <person name="Munk A.C."/>
            <person name="Copeland A."/>
            <person name="Lucas S."/>
            <person name="Lapidus A."/>
            <person name="Del Rio T.G."/>
            <person name="Barry K."/>
            <person name="Detter J.C."/>
            <person name="Hammon N."/>
            <person name="Israni S."/>
            <person name="Pitluck S."/>
            <person name="Brettin T."/>
            <person name="Bruce D."/>
            <person name="Han C."/>
            <person name="Tapia R."/>
            <person name="Gilna P."/>
            <person name="Schmutz J."/>
            <person name="Larimer F."/>
            <person name="Land M."/>
            <person name="Kyrpides N.C."/>
            <person name="Mavromatis K."/>
            <person name="Richardson P."/>
            <person name="Rohde M."/>
            <person name="Goker M."/>
            <person name="Klenk H.P."/>
            <person name="Zhang Y."/>
            <person name="Roberts G.P."/>
            <person name="Reslewic S."/>
            <person name="Schwartz D.C."/>
        </authorList>
    </citation>
    <scope>NUCLEOTIDE SEQUENCE [LARGE SCALE GENOMIC DNA]</scope>
    <source>
        <strain evidence="12">ATCC 11170 / ATH 1.1.1 / DSM 467 / LMG 4362 / NCIMB 8255 / S1</strain>
    </source>
</reference>
<dbReference type="GO" id="GO:1990961">
    <property type="term" value="P:xenobiotic detoxification by transmembrane export across the plasma membrane"/>
    <property type="evidence" value="ECO:0007669"/>
    <property type="project" value="UniProtKB-ARBA"/>
</dbReference>
<name>Q2RW36_RHORT</name>
<keyword evidence="4" id="KW-1003">Cell membrane</keyword>
<accession>Q2RW36</accession>
<feature type="transmembrane region" description="Helical" evidence="9">
    <location>
        <begin position="274"/>
        <end position="297"/>
    </location>
</feature>
<feature type="transmembrane region" description="Helical" evidence="9">
    <location>
        <begin position="481"/>
        <end position="498"/>
    </location>
</feature>
<feature type="domain" description="Major facilitator superfamily (MFS) profile" evidence="10">
    <location>
        <begin position="17"/>
        <end position="504"/>
    </location>
</feature>
<evidence type="ECO:0000256" key="4">
    <source>
        <dbReference type="ARBA" id="ARBA00022475"/>
    </source>
</evidence>
<keyword evidence="5" id="KW-0997">Cell inner membrane</keyword>
<dbReference type="EMBL" id="CP000230">
    <property type="protein sequence ID" value="ABC21659.1"/>
    <property type="molecule type" value="Genomic_DNA"/>
</dbReference>
<keyword evidence="12" id="KW-1185">Reference proteome</keyword>
<feature type="transmembrane region" description="Helical" evidence="9">
    <location>
        <begin position="53"/>
        <end position="76"/>
    </location>
</feature>
<gene>
    <name evidence="11" type="ordered locus">Rru_A0858</name>
</gene>
<dbReference type="eggNOG" id="COG2814">
    <property type="taxonomic scope" value="Bacteria"/>
</dbReference>
<evidence type="ECO:0000256" key="1">
    <source>
        <dbReference type="ARBA" id="ARBA00004429"/>
    </source>
</evidence>
<dbReference type="FunFam" id="1.20.1720.10:FF:000002">
    <property type="entry name" value="Multidrug resistance protein B"/>
    <property type="match status" value="1"/>
</dbReference>
<feature type="transmembrane region" description="Helical" evidence="9">
    <location>
        <begin position="108"/>
        <end position="130"/>
    </location>
</feature>
<dbReference type="RefSeq" id="WP_011388613.1">
    <property type="nucleotide sequence ID" value="NC_007643.1"/>
</dbReference>
<dbReference type="HOGENOM" id="CLU_000960_28_0_5"/>
<feature type="transmembrane region" description="Helical" evidence="9">
    <location>
        <begin position="234"/>
        <end position="253"/>
    </location>
</feature>
<keyword evidence="6 9" id="KW-0812">Transmembrane</keyword>
<dbReference type="InterPro" id="IPR020846">
    <property type="entry name" value="MFS_dom"/>
</dbReference>
<organism evidence="11 12">
    <name type="scientific">Rhodospirillum rubrum (strain ATCC 11170 / ATH 1.1.1 / DSM 467 / LMG 4362 / NCIMB 8255 / S1)</name>
    <dbReference type="NCBI Taxonomy" id="269796"/>
    <lineage>
        <taxon>Bacteria</taxon>
        <taxon>Pseudomonadati</taxon>
        <taxon>Pseudomonadota</taxon>
        <taxon>Alphaproteobacteria</taxon>
        <taxon>Rhodospirillales</taxon>
        <taxon>Rhodospirillaceae</taxon>
        <taxon>Rhodospirillum</taxon>
    </lineage>
</organism>
<dbReference type="PhylomeDB" id="Q2RW36"/>
<dbReference type="CDD" id="cd17503">
    <property type="entry name" value="MFS_LmrB_MDR_like"/>
    <property type="match status" value="1"/>
</dbReference>
<dbReference type="Gene3D" id="1.20.1720.10">
    <property type="entry name" value="Multidrug resistance protein D"/>
    <property type="match status" value="1"/>
</dbReference>
<evidence type="ECO:0000256" key="3">
    <source>
        <dbReference type="ARBA" id="ARBA00022448"/>
    </source>
</evidence>
<protein>
    <submittedName>
        <fullName evidence="11">Drug resistance transporter EmrB/QacA subfamily</fullName>
    </submittedName>
</protein>
<feature type="transmembrane region" description="Helical" evidence="9">
    <location>
        <begin position="337"/>
        <end position="354"/>
    </location>
</feature>
<feature type="transmembrane region" description="Helical" evidence="9">
    <location>
        <begin position="203"/>
        <end position="222"/>
    </location>
</feature>
<feature type="transmembrane region" description="Helical" evidence="9">
    <location>
        <begin position="142"/>
        <end position="163"/>
    </location>
</feature>
<dbReference type="PATRIC" id="fig|269796.9.peg.913"/>
<dbReference type="PROSITE" id="PS50850">
    <property type="entry name" value="MFS"/>
    <property type="match status" value="1"/>
</dbReference>
<evidence type="ECO:0000259" key="10">
    <source>
        <dbReference type="PROSITE" id="PS50850"/>
    </source>
</evidence>
<feature type="transmembrane region" description="Helical" evidence="9">
    <location>
        <begin position="374"/>
        <end position="391"/>
    </location>
</feature>
<dbReference type="InterPro" id="IPR004638">
    <property type="entry name" value="EmrB-like"/>
</dbReference>
<evidence type="ECO:0000256" key="8">
    <source>
        <dbReference type="ARBA" id="ARBA00023136"/>
    </source>
</evidence>
<dbReference type="GO" id="GO:0022857">
    <property type="term" value="F:transmembrane transporter activity"/>
    <property type="evidence" value="ECO:0007669"/>
    <property type="project" value="InterPro"/>
</dbReference>
<keyword evidence="8 9" id="KW-0472">Membrane</keyword>
<evidence type="ECO:0000256" key="9">
    <source>
        <dbReference type="SAM" id="Phobius"/>
    </source>
</evidence>
<evidence type="ECO:0000313" key="11">
    <source>
        <dbReference type="EMBL" id="ABC21659.1"/>
    </source>
</evidence>
<dbReference type="Pfam" id="PF07690">
    <property type="entry name" value="MFS_1"/>
    <property type="match status" value="1"/>
</dbReference>
<feature type="transmembrane region" description="Helical" evidence="9">
    <location>
        <begin position="303"/>
        <end position="325"/>
    </location>
</feature>
<keyword evidence="7 9" id="KW-1133">Transmembrane helix</keyword>
<evidence type="ECO:0000256" key="5">
    <source>
        <dbReference type="ARBA" id="ARBA00022519"/>
    </source>
</evidence>
<comment type="subcellular location">
    <subcellularLocation>
        <location evidence="1">Cell inner membrane</location>
        <topology evidence="1">Multi-pass membrane protein</topology>
    </subcellularLocation>
</comment>
<proteinExistence type="inferred from homology"/>
<dbReference type="PANTHER" id="PTHR42718:SF9">
    <property type="entry name" value="MAJOR FACILITATOR SUPERFAMILY MULTIDRUG TRANSPORTER MFSC"/>
    <property type="match status" value="1"/>
</dbReference>
<dbReference type="GO" id="GO:0015721">
    <property type="term" value="P:bile acid and bile salt transport"/>
    <property type="evidence" value="ECO:0007669"/>
    <property type="project" value="UniProtKB-ARBA"/>
</dbReference>
<feature type="transmembrane region" description="Helical" evidence="9">
    <location>
        <begin position="169"/>
        <end position="191"/>
    </location>
</feature>
<evidence type="ECO:0000256" key="6">
    <source>
        <dbReference type="ARBA" id="ARBA00022692"/>
    </source>
</evidence>
<dbReference type="PANTHER" id="PTHR42718">
    <property type="entry name" value="MAJOR FACILITATOR SUPERFAMILY MULTIDRUG TRANSPORTER MFSC"/>
    <property type="match status" value="1"/>
</dbReference>
<evidence type="ECO:0000313" key="12">
    <source>
        <dbReference type="Proteomes" id="UP000001929"/>
    </source>
</evidence>
<dbReference type="AlphaFoldDB" id="Q2RW36"/>
<feature type="transmembrane region" description="Helical" evidence="9">
    <location>
        <begin position="83"/>
        <end position="102"/>
    </location>
</feature>
<dbReference type="NCBIfam" id="TIGR00711">
    <property type="entry name" value="efflux_EmrB"/>
    <property type="match status" value="1"/>
</dbReference>
<dbReference type="Gene3D" id="1.20.1250.20">
    <property type="entry name" value="MFS general substrate transporter like domains"/>
    <property type="match status" value="1"/>
</dbReference>
<evidence type="ECO:0000256" key="2">
    <source>
        <dbReference type="ARBA" id="ARBA00008537"/>
    </source>
</evidence>
<dbReference type="STRING" id="269796.Rru_A0858"/>
<evidence type="ECO:0000256" key="7">
    <source>
        <dbReference type="ARBA" id="ARBA00022989"/>
    </source>
</evidence>
<dbReference type="KEGG" id="rru:Rru_A0858"/>
<comment type="similarity">
    <text evidence="2">Belongs to the major facilitator superfamily. EmrB family.</text>
</comment>
<dbReference type="EnsemblBacteria" id="ABC21659">
    <property type="protein sequence ID" value="ABC21659"/>
    <property type="gene ID" value="Rru_A0858"/>
</dbReference>
<dbReference type="GO" id="GO:0005886">
    <property type="term" value="C:plasma membrane"/>
    <property type="evidence" value="ECO:0007669"/>
    <property type="project" value="UniProtKB-SubCell"/>
</dbReference>
<feature type="transmembrane region" description="Helical" evidence="9">
    <location>
        <begin position="403"/>
        <end position="422"/>
    </location>
</feature>
<dbReference type="InterPro" id="IPR036259">
    <property type="entry name" value="MFS_trans_sf"/>
</dbReference>
<sequence length="515" mass="55870">MPPPSFPPLTGNRLVLATIALSLATFMNVLDTTIANVALTTIAGDLGVSVSQGTWIITSFGVSNAIAVPLTGWLVGRIGQLRLFLSAVVLFVVLSLLCGLSTNLESLLAFRCLQGLVAGPMVPLSQALLLQCYPKAKAGMAIALWSMTTTVAPVMGPVLGGWLTDNVSWPWIFYINGPIGLIAAWLTFVTLKGRESATRTLPIDTIGLALLVLWVGATQIMLDKGKELDWFNSSTIMALAIIAVVTFTFFLIWELTQKHPIVDLTLFKGRNFTTGTIAITLGYAVFFGNLVVIPMWLQSVMGYTATWAGLVTAPIGFFSLLLSPLIGRTIHKVDPRLFASFAFFIFAVCSFWRSTFSPDVALWDIAASHLLQGFAMATFFIALTTVILSGLDQQRIPAASGLYNFMRIMAGSFAASVWTTLWENGATRHHAYLTESVTAYSAPTAHFEAGLGALGLTTGQIYGIINAEIGRQSLILSITDLFWLSGLLFLVLIGLIWLSHPVRRETRPAKDDRNR</sequence>
<dbReference type="InterPro" id="IPR011701">
    <property type="entry name" value="MFS"/>
</dbReference>
<keyword evidence="3" id="KW-0813">Transport</keyword>
<dbReference type="Proteomes" id="UP000001929">
    <property type="component" value="Chromosome"/>
</dbReference>